<dbReference type="PANTHER" id="PTHR20875">
    <property type="entry name" value="EF-HAND CALCIUM-BINDING DOMAIN-CONTAINING PROTEIN 6-RELATED"/>
    <property type="match status" value="1"/>
</dbReference>
<dbReference type="InterPro" id="IPR018247">
    <property type="entry name" value="EF_Hand_1_Ca_BS"/>
</dbReference>
<dbReference type="CDD" id="cd00051">
    <property type="entry name" value="EFh"/>
    <property type="match status" value="1"/>
</dbReference>
<evidence type="ECO:0000313" key="4">
    <source>
        <dbReference type="EMBL" id="CAE8641582.1"/>
    </source>
</evidence>
<evidence type="ECO:0000256" key="2">
    <source>
        <dbReference type="SAM" id="MobiDB-lite"/>
    </source>
</evidence>
<protein>
    <recommendedName>
        <fullName evidence="3">EF-hand domain-containing protein</fullName>
    </recommendedName>
</protein>
<dbReference type="GO" id="GO:0005509">
    <property type="term" value="F:calcium ion binding"/>
    <property type="evidence" value="ECO:0007669"/>
    <property type="project" value="InterPro"/>
</dbReference>
<dbReference type="OrthoDB" id="440719at2759"/>
<dbReference type="InterPro" id="IPR011992">
    <property type="entry name" value="EF-hand-dom_pair"/>
</dbReference>
<evidence type="ECO:0000259" key="3">
    <source>
        <dbReference type="PROSITE" id="PS50222"/>
    </source>
</evidence>
<feature type="region of interest" description="Disordered" evidence="2">
    <location>
        <begin position="732"/>
        <end position="765"/>
    </location>
</feature>
<feature type="compositionally biased region" description="Low complexity" evidence="2">
    <location>
        <begin position="740"/>
        <end position="751"/>
    </location>
</feature>
<comment type="caution">
    <text evidence="4">The sequence shown here is derived from an EMBL/GenBank/DDBJ whole genome shotgun (WGS) entry which is preliminary data.</text>
</comment>
<dbReference type="PROSITE" id="PS50222">
    <property type="entry name" value="EF_HAND_2"/>
    <property type="match status" value="1"/>
</dbReference>
<dbReference type="EMBL" id="CAJNNV010032939">
    <property type="protein sequence ID" value="CAE8641582.1"/>
    <property type="molecule type" value="Genomic_DNA"/>
</dbReference>
<reference evidence="4" key="1">
    <citation type="submission" date="2021-02" db="EMBL/GenBank/DDBJ databases">
        <authorList>
            <person name="Dougan E. K."/>
            <person name="Rhodes N."/>
            <person name="Thang M."/>
            <person name="Chan C."/>
        </authorList>
    </citation>
    <scope>NUCLEOTIDE SEQUENCE</scope>
</reference>
<dbReference type="InterPro" id="IPR052603">
    <property type="entry name" value="EFCB6"/>
</dbReference>
<dbReference type="Gene3D" id="1.10.238.10">
    <property type="entry name" value="EF-hand"/>
    <property type="match status" value="2"/>
</dbReference>
<feature type="region of interest" description="Disordered" evidence="2">
    <location>
        <begin position="1"/>
        <end position="43"/>
    </location>
</feature>
<keyword evidence="1" id="KW-0106">Calcium</keyword>
<dbReference type="SUPFAM" id="SSF47473">
    <property type="entry name" value="EF-hand"/>
    <property type="match status" value="1"/>
</dbReference>
<proteinExistence type="predicted"/>
<name>A0A813HTG8_POLGL</name>
<dbReference type="PANTHER" id="PTHR20875:SF0">
    <property type="entry name" value="GH12158P"/>
    <property type="match status" value="1"/>
</dbReference>
<dbReference type="AlphaFoldDB" id="A0A813HTG8"/>
<accession>A0A813HTG8</accession>
<dbReference type="PROSITE" id="PS00018">
    <property type="entry name" value="EF_HAND_1"/>
    <property type="match status" value="1"/>
</dbReference>
<feature type="domain" description="EF-hand" evidence="3">
    <location>
        <begin position="628"/>
        <end position="656"/>
    </location>
</feature>
<dbReference type="Proteomes" id="UP000654075">
    <property type="component" value="Unassembled WGS sequence"/>
</dbReference>
<evidence type="ECO:0000313" key="5">
    <source>
        <dbReference type="Proteomes" id="UP000654075"/>
    </source>
</evidence>
<evidence type="ECO:0000256" key="1">
    <source>
        <dbReference type="ARBA" id="ARBA00022837"/>
    </source>
</evidence>
<feature type="non-terminal residue" evidence="4">
    <location>
        <position position="1"/>
    </location>
</feature>
<sequence>LALDMTVPVLSATQKDGTLAADKPRATKQRGQKPAPRWNPKHWHEAPHYEQAPLQKDEGMTWNSLESAKVQGEIKGQDRLFRTVRRPEDVATPNSDAPGRRHPLNQPDKDEYYPGRSLIDAVGEEPGNDFQVRPVNLPDFYNPPPVDADSKSRMTRLREVVRQRYAGRPRLIGVFRACALQKPGYVFPKDLKQVFDQMGIKVSIPECEMLVQAVDKDTKGAATFEEFADLIYGPRVTIGGKPHEPQERHVRHVTKTLVDSLLTSGQTLGQAFCELDPERRYEISKQQFANALGTACNHISSQAVEFLWASQFPAEKEGVSLDNKSMDWRSFMSQLAHFSHDNRAPTPSFLQGRKRQYDLLQRTAPLTGGVLEDVDLNRPDQNADDEVCIVADHLVHRAQDLASKPRDAALLTEHYVEGLRAKATRVERALPQRVSKARMQQLLKYRETVHQDELIDMILHEIEEPATQGSLSHQEPLYASMPGVHHGSADVMTLDGKSPVKASKSQMEEPPIRAANSNGYPPPACLKVVRGDVEAFVATQMHNRDHEVDVSKFLEGVYRPPEYKKQIEYVNDGLNRALRGNRPPRERAPDEEAPRYQNYWQARYMMEAIGDAIATVETASGGKVKPSKMFKRMDIDNDGYLSLSDLRTTCEKFKVPHTSADLHAIFSELDKFDKGSVDIGEFTRNYEVHQGNLMDNMQKPIKQVYHEGGVEYGGFVQDQLDARDKALQEREQLRATVARSSSVPGSPSGLSAQGPPGTGSVRSNMSAMSRTGGYITSGGPIYDTQVGYLTGKARVSDVIRARTNAWKPDKSELYTSVGKTRYGMTVYPDTRHITEPTVPNCSCSMGDSERFKTTNNVNSLFATPDSSYPQ</sequence>
<feature type="region of interest" description="Disordered" evidence="2">
    <location>
        <begin position="73"/>
        <end position="114"/>
    </location>
</feature>
<keyword evidence="5" id="KW-1185">Reference proteome</keyword>
<gene>
    <name evidence="4" type="ORF">PGLA1383_LOCUS56204</name>
</gene>
<feature type="compositionally biased region" description="Basic and acidic residues" evidence="2">
    <location>
        <begin position="75"/>
        <end position="89"/>
    </location>
</feature>
<feature type="non-terminal residue" evidence="4">
    <location>
        <position position="870"/>
    </location>
</feature>
<organism evidence="4 5">
    <name type="scientific">Polarella glacialis</name>
    <name type="common">Dinoflagellate</name>
    <dbReference type="NCBI Taxonomy" id="89957"/>
    <lineage>
        <taxon>Eukaryota</taxon>
        <taxon>Sar</taxon>
        <taxon>Alveolata</taxon>
        <taxon>Dinophyceae</taxon>
        <taxon>Suessiales</taxon>
        <taxon>Suessiaceae</taxon>
        <taxon>Polarella</taxon>
    </lineage>
</organism>
<dbReference type="InterPro" id="IPR002048">
    <property type="entry name" value="EF_hand_dom"/>
</dbReference>